<evidence type="ECO:0000256" key="1">
    <source>
        <dbReference type="SAM" id="Phobius"/>
    </source>
</evidence>
<accession>A0A7C3V6J9</accession>
<sequence length="156" mass="16900">MTRPKRVAIIASKGTLDMAYPPLILATTAAAMDMEAAIFFTFYGLDIVKKAKYHNLKVPPLANPAMPVPMPNILGVLPGMTAMATWMMKDWMKKGGVPSIPDLLSMAKENGVRLIACQMTLDVLGIKKDDIIDGLEFAGAGHFLDYAADADITLFI</sequence>
<comment type="caution">
    <text evidence="2">The sequence shown here is derived from an EMBL/GenBank/DDBJ whole genome shotgun (WGS) entry which is preliminary data.</text>
</comment>
<feature type="transmembrane region" description="Helical" evidence="1">
    <location>
        <begin position="65"/>
        <end position="86"/>
    </location>
</feature>
<keyword evidence="1" id="KW-0472">Membrane</keyword>
<dbReference type="EMBL" id="DTMF01000098">
    <property type="protein sequence ID" value="HGF33499.1"/>
    <property type="molecule type" value="Genomic_DNA"/>
</dbReference>
<dbReference type="SUPFAM" id="SSF75169">
    <property type="entry name" value="DsrEFH-like"/>
    <property type="match status" value="1"/>
</dbReference>
<feature type="transmembrane region" description="Helical" evidence="1">
    <location>
        <begin position="20"/>
        <end position="45"/>
    </location>
</feature>
<dbReference type="Gene3D" id="3.40.1260.10">
    <property type="entry name" value="DsrEFH-like"/>
    <property type="match status" value="1"/>
</dbReference>
<dbReference type="AlphaFoldDB" id="A0A7C3V6J9"/>
<protein>
    <submittedName>
        <fullName evidence="2">Peroxiredoxin family protein</fullName>
    </submittedName>
</protein>
<dbReference type="PANTHER" id="PTHR34655:SF2">
    <property type="entry name" value="PEROXIREDOXIN FAMILY PROTEIN"/>
    <property type="match status" value="1"/>
</dbReference>
<dbReference type="InterPro" id="IPR032836">
    <property type="entry name" value="DsrE2-like"/>
</dbReference>
<dbReference type="InterPro" id="IPR027396">
    <property type="entry name" value="DsrEFH-like"/>
</dbReference>
<keyword evidence="1" id="KW-0812">Transmembrane</keyword>
<gene>
    <name evidence="2" type="ORF">ENW96_03790</name>
</gene>
<proteinExistence type="predicted"/>
<keyword evidence="1" id="KW-1133">Transmembrane helix</keyword>
<reference evidence="2" key="1">
    <citation type="journal article" date="2020" name="mSystems">
        <title>Genome- and Community-Level Interaction Insights into Carbon Utilization and Element Cycling Functions of Hydrothermarchaeota in Hydrothermal Sediment.</title>
        <authorList>
            <person name="Zhou Z."/>
            <person name="Liu Y."/>
            <person name="Xu W."/>
            <person name="Pan J."/>
            <person name="Luo Z.H."/>
            <person name="Li M."/>
        </authorList>
    </citation>
    <scope>NUCLEOTIDE SEQUENCE [LARGE SCALE GENOMIC DNA]</scope>
    <source>
        <strain evidence="2">SpSt-897</strain>
    </source>
</reference>
<evidence type="ECO:0000313" key="2">
    <source>
        <dbReference type="EMBL" id="HGF33499.1"/>
    </source>
</evidence>
<dbReference type="PANTHER" id="PTHR34655">
    <property type="entry name" value="CONSERVED WITHIN P. AEROPHILUM"/>
    <property type="match status" value="1"/>
</dbReference>
<dbReference type="Pfam" id="PF13686">
    <property type="entry name" value="DrsE_2"/>
    <property type="match status" value="1"/>
</dbReference>
<name>A0A7C3V6J9_9BACT</name>
<organism evidence="2">
    <name type="scientific">Desulfobacca acetoxidans</name>
    <dbReference type="NCBI Taxonomy" id="60893"/>
    <lineage>
        <taxon>Bacteria</taxon>
        <taxon>Pseudomonadati</taxon>
        <taxon>Thermodesulfobacteriota</taxon>
        <taxon>Desulfobaccia</taxon>
        <taxon>Desulfobaccales</taxon>
        <taxon>Desulfobaccaceae</taxon>
        <taxon>Desulfobacca</taxon>
    </lineage>
</organism>